<reference evidence="2" key="1">
    <citation type="submission" date="2022-07" db="EMBL/GenBank/DDBJ databases">
        <title>Fungi with potential for degradation of polypropylene.</title>
        <authorList>
            <person name="Gostincar C."/>
        </authorList>
    </citation>
    <scope>NUCLEOTIDE SEQUENCE</scope>
    <source>
        <strain evidence="2">EXF-13287</strain>
    </source>
</reference>
<dbReference type="InterPro" id="IPR011008">
    <property type="entry name" value="Dimeric_a/b-barrel"/>
</dbReference>
<dbReference type="EMBL" id="JANBVN010000066">
    <property type="protein sequence ID" value="KAJ9151097.1"/>
    <property type="molecule type" value="Genomic_DNA"/>
</dbReference>
<proteinExistence type="predicted"/>
<evidence type="ECO:0000259" key="1">
    <source>
        <dbReference type="PROSITE" id="PS51725"/>
    </source>
</evidence>
<sequence>MPNRVIFCQLFTKSKEVREEFIQKLNKAGQDAKKNEPGTLKYACFLPVDDADETTLYVIEEYTGDEAFDTHMALPEVQDMVKWLGTGTVLSGEMKVKMNLTYVDDFFFTRPELKNTKDPFVAVAEIEYKPGGVAESIPYWKAVVEEGRNNEPGTLMYGIAKDKDPGNENMLYALEIYESKDYLYDVHVKSSAIQNSIANTKHLRNSLKHHFLKLAGGILVKGNGTF</sequence>
<evidence type="ECO:0000313" key="3">
    <source>
        <dbReference type="Proteomes" id="UP001174691"/>
    </source>
</evidence>
<dbReference type="PANTHER" id="PTHR40624:SF1">
    <property type="entry name" value="BIOSYNTHESIS MONOOXYGENASE, PUTATIVE (AFU_ORTHOLOGUE AFUA_1G12025)-RELATED"/>
    <property type="match status" value="1"/>
</dbReference>
<gene>
    <name evidence="2" type="ORF">NKR19_g4999</name>
</gene>
<accession>A0AA38VTR4</accession>
<dbReference type="SUPFAM" id="SSF54909">
    <property type="entry name" value="Dimeric alpha+beta barrel"/>
    <property type="match status" value="2"/>
</dbReference>
<dbReference type="PROSITE" id="PS51725">
    <property type="entry name" value="ABM"/>
    <property type="match status" value="1"/>
</dbReference>
<dbReference type="PANTHER" id="PTHR40624">
    <property type="entry name" value="BIOSYNTHESIS MONOOXYGENASE, PUTATIVE (AFU_ORTHOLOGUE AFUA_1G12025)-RELATED"/>
    <property type="match status" value="1"/>
</dbReference>
<keyword evidence="3" id="KW-1185">Reference proteome</keyword>
<feature type="domain" description="ABM" evidence="1">
    <location>
        <begin position="5"/>
        <end position="98"/>
    </location>
</feature>
<evidence type="ECO:0000313" key="2">
    <source>
        <dbReference type="EMBL" id="KAJ9151097.1"/>
    </source>
</evidence>
<organism evidence="2 3">
    <name type="scientific">Coniochaeta hoffmannii</name>
    <dbReference type="NCBI Taxonomy" id="91930"/>
    <lineage>
        <taxon>Eukaryota</taxon>
        <taxon>Fungi</taxon>
        <taxon>Dikarya</taxon>
        <taxon>Ascomycota</taxon>
        <taxon>Pezizomycotina</taxon>
        <taxon>Sordariomycetes</taxon>
        <taxon>Sordariomycetidae</taxon>
        <taxon>Coniochaetales</taxon>
        <taxon>Coniochaetaceae</taxon>
        <taxon>Coniochaeta</taxon>
    </lineage>
</organism>
<dbReference type="Proteomes" id="UP001174691">
    <property type="component" value="Unassembled WGS sequence"/>
</dbReference>
<dbReference type="Gene3D" id="3.30.70.100">
    <property type="match status" value="1"/>
</dbReference>
<name>A0AA38VTR4_9PEZI</name>
<protein>
    <recommendedName>
        <fullName evidence="1">ABM domain-containing protein</fullName>
    </recommendedName>
</protein>
<dbReference type="AlphaFoldDB" id="A0AA38VTR4"/>
<dbReference type="InterPro" id="IPR007138">
    <property type="entry name" value="ABM_dom"/>
</dbReference>
<dbReference type="Pfam" id="PF03992">
    <property type="entry name" value="ABM"/>
    <property type="match status" value="2"/>
</dbReference>
<comment type="caution">
    <text evidence="2">The sequence shown here is derived from an EMBL/GenBank/DDBJ whole genome shotgun (WGS) entry which is preliminary data.</text>
</comment>